<evidence type="ECO:0000313" key="5">
    <source>
        <dbReference type="Proteomes" id="UP000030762"/>
    </source>
</evidence>
<dbReference type="VEuPathDB" id="FungiDB:SDRG_17060"/>
<dbReference type="PROSITE" id="PS50222">
    <property type="entry name" value="EF_HAND_2"/>
    <property type="match status" value="1"/>
</dbReference>
<name>T0PI65_SAPDV</name>
<dbReference type="GeneID" id="19957787"/>
<keyword evidence="5" id="KW-1185">Reference proteome</keyword>
<evidence type="ECO:0000313" key="4">
    <source>
        <dbReference type="EMBL" id="EQC25054.1"/>
    </source>
</evidence>
<organism evidence="4 5">
    <name type="scientific">Saprolegnia diclina (strain VS20)</name>
    <dbReference type="NCBI Taxonomy" id="1156394"/>
    <lineage>
        <taxon>Eukaryota</taxon>
        <taxon>Sar</taxon>
        <taxon>Stramenopiles</taxon>
        <taxon>Oomycota</taxon>
        <taxon>Saprolegniomycetes</taxon>
        <taxon>Saprolegniales</taxon>
        <taxon>Saprolegniaceae</taxon>
        <taxon>Saprolegnia</taxon>
    </lineage>
</organism>
<feature type="domain" description="EF-hand" evidence="3">
    <location>
        <begin position="4"/>
        <end position="39"/>
    </location>
</feature>
<proteinExistence type="predicted"/>
<dbReference type="EMBL" id="JH767318">
    <property type="protein sequence ID" value="EQC25054.1"/>
    <property type="molecule type" value="Genomic_DNA"/>
</dbReference>
<protein>
    <recommendedName>
        <fullName evidence="3">EF-hand domain-containing protein</fullName>
    </recommendedName>
</protein>
<dbReference type="PROSITE" id="PS00018">
    <property type="entry name" value="EF_HAND_1"/>
    <property type="match status" value="1"/>
</dbReference>
<dbReference type="OrthoDB" id="26525at2759"/>
<dbReference type="InterPro" id="IPR011992">
    <property type="entry name" value="EF-hand-dom_pair"/>
</dbReference>
<dbReference type="AlphaFoldDB" id="T0PI65"/>
<dbReference type="SUPFAM" id="SSF47473">
    <property type="entry name" value="EF-hand"/>
    <property type="match status" value="1"/>
</dbReference>
<evidence type="ECO:0000259" key="3">
    <source>
        <dbReference type="PROSITE" id="PS50222"/>
    </source>
</evidence>
<keyword evidence="1" id="KW-0106">Calcium</keyword>
<dbReference type="GO" id="GO:0005509">
    <property type="term" value="F:calcium ion binding"/>
    <property type="evidence" value="ECO:0007669"/>
    <property type="project" value="InterPro"/>
</dbReference>
<dbReference type="InterPro" id="IPR018247">
    <property type="entry name" value="EF_Hand_1_Ca_BS"/>
</dbReference>
<feature type="compositionally biased region" description="Basic and acidic residues" evidence="2">
    <location>
        <begin position="38"/>
        <end position="54"/>
    </location>
</feature>
<sequence>MACHEMQDVRKLIQTVDDSEDGEVNFAEFLAMMHGQKQTKERTQYRLSDPKRQPEVALRPQTERGHRPTPTTCDNSVLTLFNDLQAGKLGDLTLPFPILITAYRRRMLLNAHMAPDVLERSKGQSVLSALETTRRDALAAESARDTKVRETPMRSLVDRAGVLHRQDVEARRSSLRRASTDLDDEIVQEIAKPKPKLGLFLPDLFN</sequence>
<dbReference type="RefSeq" id="XP_008621517.1">
    <property type="nucleotide sequence ID" value="XM_008623295.1"/>
</dbReference>
<dbReference type="Proteomes" id="UP000030762">
    <property type="component" value="Unassembled WGS sequence"/>
</dbReference>
<dbReference type="InParanoid" id="T0PI65"/>
<dbReference type="Gene3D" id="1.10.238.10">
    <property type="entry name" value="EF-hand"/>
    <property type="match status" value="1"/>
</dbReference>
<feature type="region of interest" description="Disordered" evidence="2">
    <location>
        <begin position="37"/>
        <end position="71"/>
    </location>
</feature>
<accession>T0PI65</accession>
<dbReference type="STRING" id="1156394.T0PI65"/>
<evidence type="ECO:0000256" key="2">
    <source>
        <dbReference type="SAM" id="MobiDB-lite"/>
    </source>
</evidence>
<reference evidence="4 5" key="1">
    <citation type="submission" date="2012-04" db="EMBL/GenBank/DDBJ databases">
        <title>The Genome Sequence of Saprolegnia declina VS20.</title>
        <authorList>
            <consortium name="The Broad Institute Genome Sequencing Platform"/>
            <person name="Russ C."/>
            <person name="Nusbaum C."/>
            <person name="Tyler B."/>
            <person name="van West P."/>
            <person name="Dieguez-Uribeondo J."/>
            <person name="de Bruijn I."/>
            <person name="Tripathy S."/>
            <person name="Jiang R."/>
            <person name="Young S.K."/>
            <person name="Zeng Q."/>
            <person name="Gargeya S."/>
            <person name="Fitzgerald M."/>
            <person name="Haas B."/>
            <person name="Abouelleil A."/>
            <person name="Alvarado L."/>
            <person name="Arachchi H.M."/>
            <person name="Berlin A."/>
            <person name="Chapman S.B."/>
            <person name="Goldberg J."/>
            <person name="Griggs A."/>
            <person name="Gujja S."/>
            <person name="Hansen M."/>
            <person name="Howarth C."/>
            <person name="Imamovic A."/>
            <person name="Larimer J."/>
            <person name="McCowen C."/>
            <person name="Montmayeur A."/>
            <person name="Murphy C."/>
            <person name="Neiman D."/>
            <person name="Pearson M."/>
            <person name="Priest M."/>
            <person name="Roberts A."/>
            <person name="Saif S."/>
            <person name="Shea T."/>
            <person name="Sisk P."/>
            <person name="Sykes S."/>
            <person name="Wortman J."/>
            <person name="Nusbaum C."/>
            <person name="Birren B."/>
        </authorList>
    </citation>
    <scope>NUCLEOTIDE SEQUENCE [LARGE SCALE GENOMIC DNA]</scope>
    <source>
        <strain evidence="4 5">VS20</strain>
    </source>
</reference>
<dbReference type="InterPro" id="IPR002048">
    <property type="entry name" value="EF_hand_dom"/>
</dbReference>
<gene>
    <name evidence="4" type="ORF">SDRG_17060</name>
</gene>
<evidence type="ECO:0000256" key="1">
    <source>
        <dbReference type="ARBA" id="ARBA00022837"/>
    </source>
</evidence>